<keyword evidence="2" id="KW-1185">Reference proteome</keyword>
<reference evidence="1 2" key="1">
    <citation type="submission" date="2019-06" db="EMBL/GenBank/DDBJ databases">
        <title>Sequencing the genomes of 1000 actinobacteria strains.</title>
        <authorList>
            <person name="Klenk H.-P."/>
        </authorList>
    </citation>
    <scope>NUCLEOTIDE SEQUENCE [LARGE SCALE GENOMIC DNA]</scope>
    <source>
        <strain evidence="1 2">DSM 18935</strain>
    </source>
</reference>
<organism evidence="1 2">
    <name type="scientific">Marihabitans asiaticum</name>
    <dbReference type="NCBI Taxonomy" id="415218"/>
    <lineage>
        <taxon>Bacteria</taxon>
        <taxon>Bacillati</taxon>
        <taxon>Actinomycetota</taxon>
        <taxon>Actinomycetes</taxon>
        <taxon>Micrococcales</taxon>
        <taxon>Intrasporangiaceae</taxon>
        <taxon>Marihabitans</taxon>
    </lineage>
</organism>
<gene>
    <name evidence="1" type="ORF">FB557_2692</name>
</gene>
<dbReference type="Proteomes" id="UP000315628">
    <property type="component" value="Unassembled WGS sequence"/>
</dbReference>
<accession>A0A560W6Q5</accession>
<dbReference type="RefSeq" id="WP_144858108.1">
    <property type="nucleotide sequence ID" value="NZ_BAAAYT010000002.1"/>
</dbReference>
<evidence type="ECO:0000313" key="2">
    <source>
        <dbReference type="Proteomes" id="UP000315628"/>
    </source>
</evidence>
<sequence>MREGVGAGWRLVVTGLVVGGVVAGSLVGDDRWWPFAPMAQYAFLVEDDGGVINSPYLEATTVDGEEVRVGLDREHLGLERSELEGQLASVVADPGKLQAVAVLHARRQPELPRWRQVRVMNDHRVLGPEPVREIQTLATWDVVHPLDPERGL</sequence>
<proteinExistence type="predicted"/>
<dbReference type="OrthoDB" id="4842880at2"/>
<evidence type="ECO:0000313" key="1">
    <source>
        <dbReference type="EMBL" id="TWD13301.1"/>
    </source>
</evidence>
<dbReference type="AlphaFoldDB" id="A0A560W6Q5"/>
<comment type="caution">
    <text evidence="1">The sequence shown here is derived from an EMBL/GenBank/DDBJ whole genome shotgun (WGS) entry which is preliminary data.</text>
</comment>
<name>A0A560W6Q5_9MICO</name>
<dbReference type="EMBL" id="VIUW01000005">
    <property type="protein sequence ID" value="TWD13301.1"/>
    <property type="molecule type" value="Genomic_DNA"/>
</dbReference>
<protein>
    <submittedName>
        <fullName evidence="1">Uncharacterized protein</fullName>
    </submittedName>
</protein>